<sequence>FEVWCWLAGAFWWVFLEQRLGHSGGVKVFPGSPSVFLGGGFPRIVLFASDRCPYHGCLIFVLVVATLFV</sequence>
<comment type="caution">
    <text evidence="1">The sequence shown here is derived from an EMBL/GenBank/DDBJ whole genome shotgun (WGS) entry which is preliminary data.</text>
</comment>
<name>A0A843UZQ4_COLES</name>
<evidence type="ECO:0000313" key="2">
    <source>
        <dbReference type="Proteomes" id="UP000652761"/>
    </source>
</evidence>
<protein>
    <submittedName>
        <fullName evidence="1">Uncharacterized protein</fullName>
    </submittedName>
</protein>
<feature type="non-terminal residue" evidence="1">
    <location>
        <position position="1"/>
    </location>
</feature>
<keyword evidence="2" id="KW-1185">Reference proteome</keyword>
<dbReference type="EMBL" id="NMUH01001127">
    <property type="protein sequence ID" value="MQL89201.1"/>
    <property type="molecule type" value="Genomic_DNA"/>
</dbReference>
<dbReference type="Proteomes" id="UP000652761">
    <property type="component" value="Unassembled WGS sequence"/>
</dbReference>
<reference evidence="1" key="1">
    <citation type="submission" date="2017-07" db="EMBL/GenBank/DDBJ databases">
        <title>Taro Niue Genome Assembly and Annotation.</title>
        <authorList>
            <person name="Atibalentja N."/>
            <person name="Keating K."/>
            <person name="Fields C.J."/>
        </authorList>
    </citation>
    <scope>NUCLEOTIDE SEQUENCE</scope>
    <source>
        <strain evidence="1">Niue_2</strain>
        <tissue evidence="1">Leaf</tissue>
    </source>
</reference>
<accession>A0A843UZQ4</accession>
<gene>
    <name evidence="1" type="ORF">Taro_021779</name>
</gene>
<evidence type="ECO:0000313" key="1">
    <source>
        <dbReference type="EMBL" id="MQL89201.1"/>
    </source>
</evidence>
<organism evidence="1 2">
    <name type="scientific">Colocasia esculenta</name>
    <name type="common">Wild taro</name>
    <name type="synonym">Arum esculentum</name>
    <dbReference type="NCBI Taxonomy" id="4460"/>
    <lineage>
        <taxon>Eukaryota</taxon>
        <taxon>Viridiplantae</taxon>
        <taxon>Streptophyta</taxon>
        <taxon>Embryophyta</taxon>
        <taxon>Tracheophyta</taxon>
        <taxon>Spermatophyta</taxon>
        <taxon>Magnoliopsida</taxon>
        <taxon>Liliopsida</taxon>
        <taxon>Araceae</taxon>
        <taxon>Aroideae</taxon>
        <taxon>Colocasieae</taxon>
        <taxon>Colocasia</taxon>
    </lineage>
</organism>
<dbReference type="AlphaFoldDB" id="A0A843UZQ4"/>
<proteinExistence type="predicted"/>